<dbReference type="EMBL" id="FNOK01000013">
    <property type="protein sequence ID" value="SDX68423.1"/>
    <property type="molecule type" value="Genomic_DNA"/>
</dbReference>
<evidence type="ECO:0000256" key="5">
    <source>
        <dbReference type="SAM" id="MobiDB-lite"/>
    </source>
</evidence>
<keyword evidence="2 4" id="KW-0808">Transferase</keyword>
<evidence type="ECO:0000256" key="2">
    <source>
        <dbReference type="ARBA" id="ARBA00022679"/>
    </source>
</evidence>
<dbReference type="PANTHER" id="PTHR21599:SF0">
    <property type="entry name" value="GLYCERATE KINASE"/>
    <property type="match status" value="1"/>
</dbReference>
<reference evidence="7" key="1">
    <citation type="submission" date="2016-10" db="EMBL/GenBank/DDBJ databases">
        <authorList>
            <person name="Varghese N."/>
            <person name="Submissions S."/>
        </authorList>
    </citation>
    <scope>NUCLEOTIDE SEQUENCE [LARGE SCALE GENOMIC DNA]</scope>
    <source>
        <strain evidence="7">CGMCC 4.3530</strain>
    </source>
</reference>
<dbReference type="Proteomes" id="UP000199529">
    <property type="component" value="Unassembled WGS sequence"/>
</dbReference>
<evidence type="ECO:0000256" key="4">
    <source>
        <dbReference type="PIRNR" id="PIRNR006078"/>
    </source>
</evidence>
<dbReference type="PIRSF" id="PIRSF006078">
    <property type="entry name" value="GlxK"/>
    <property type="match status" value="1"/>
</dbReference>
<dbReference type="GO" id="GO:0031388">
    <property type="term" value="P:organic acid phosphorylation"/>
    <property type="evidence" value="ECO:0007669"/>
    <property type="project" value="UniProtKB-UniRule"/>
</dbReference>
<keyword evidence="3 4" id="KW-0418">Kinase</keyword>
<keyword evidence="7" id="KW-1185">Reference proteome</keyword>
<gene>
    <name evidence="6" type="ORF">SAMN05216215_1013190</name>
</gene>
<evidence type="ECO:0000313" key="7">
    <source>
        <dbReference type="Proteomes" id="UP000199529"/>
    </source>
</evidence>
<name>A0A1H3DPJ1_9PSEU</name>
<dbReference type="OrthoDB" id="9774290at2"/>
<dbReference type="PANTHER" id="PTHR21599">
    <property type="entry name" value="GLYCERATE KINASE"/>
    <property type="match status" value="1"/>
</dbReference>
<sequence>MKILVAPDSFKGTYTAREVAGAIGRGLAESGANPVLMPVADGGEGTLDVLAAPLDLRFITAPARNPWGTACGGTFAVAESGTAFVELAEVCGIAAPHDDHRDPIAADTYGVGMLMAAATRHGAERIVVATGGSATTDGGTGALCALEEHGGLRGTPVTVLTDVTTPYLDAARVFGPQKGASPAQVAVLAQRLRDTAARFRRDPALVPGTGAAGGFAGAMWAEHDAELVSGADFVLDALAADEHLAEADAIVLGEGRIDSQSSQGKIVSALLARSRSIPRFAVVGSVGPDLGDLRDEFRQILVAGDERAMRAAGRAIGRQPASSGTDRRVLG</sequence>
<dbReference type="InterPro" id="IPR004381">
    <property type="entry name" value="Glycerate_kinase"/>
</dbReference>
<dbReference type="SUPFAM" id="SSF110738">
    <property type="entry name" value="Glycerate kinase I"/>
    <property type="match status" value="1"/>
</dbReference>
<evidence type="ECO:0000256" key="1">
    <source>
        <dbReference type="ARBA" id="ARBA00006284"/>
    </source>
</evidence>
<dbReference type="AlphaFoldDB" id="A0A1H3DPJ1"/>
<accession>A0A1H3DPJ1</accession>
<comment type="similarity">
    <text evidence="1 4">Belongs to the glycerate kinase type-1 family.</text>
</comment>
<dbReference type="Gene3D" id="3.90.1510.10">
    <property type="entry name" value="Glycerate kinase, domain 2"/>
    <property type="match status" value="2"/>
</dbReference>
<dbReference type="Gene3D" id="3.40.50.10350">
    <property type="entry name" value="Glycerate kinase, domain 1"/>
    <property type="match status" value="2"/>
</dbReference>
<evidence type="ECO:0000313" key="6">
    <source>
        <dbReference type="EMBL" id="SDX68423.1"/>
    </source>
</evidence>
<dbReference type="InterPro" id="IPR018193">
    <property type="entry name" value="Glyc_kinase_flavodox-like_fold"/>
</dbReference>
<feature type="region of interest" description="Disordered" evidence="5">
    <location>
        <begin position="312"/>
        <end position="331"/>
    </location>
</feature>
<dbReference type="Pfam" id="PF02595">
    <property type="entry name" value="Gly_kinase"/>
    <property type="match status" value="2"/>
</dbReference>
<evidence type="ECO:0000256" key="3">
    <source>
        <dbReference type="ARBA" id="ARBA00022777"/>
    </source>
</evidence>
<dbReference type="InterPro" id="IPR036129">
    <property type="entry name" value="Glycerate_kinase_sf"/>
</dbReference>
<dbReference type="InterPro" id="IPR018197">
    <property type="entry name" value="Glycerate_kinase_RE-like"/>
</dbReference>
<protein>
    <submittedName>
        <fullName evidence="6">Glycerate kinase</fullName>
    </submittedName>
</protein>
<dbReference type="STRING" id="418495.SAMN05216215_1013190"/>
<dbReference type="GO" id="GO:0008887">
    <property type="term" value="F:glycerate kinase activity"/>
    <property type="evidence" value="ECO:0007669"/>
    <property type="project" value="UniProtKB-UniRule"/>
</dbReference>
<organism evidence="6 7">
    <name type="scientific">Saccharopolyspora shandongensis</name>
    <dbReference type="NCBI Taxonomy" id="418495"/>
    <lineage>
        <taxon>Bacteria</taxon>
        <taxon>Bacillati</taxon>
        <taxon>Actinomycetota</taxon>
        <taxon>Actinomycetes</taxon>
        <taxon>Pseudonocardiales</taxon>
        <taxon>Pseudonocardiaceae</taxon>
        <taxon>Saccharopolyspora</taxon>
    </lineage>
</organism>
<proteinExistence type="inferred from homology"/>